<dbReference type="Proteomes" id="UP000255277">
    <property type="component" value="Unassembled WGS sequence"/>
</dbReference>
<evidence type="ECO:0000313" key="6">
    <source>
        <dbReference type="Proteomes" id="UP000255277"/>
    </source>
</evidence>
<evidence type="ECO:0000256" key="1">
    <source>
        <dbReference type="ARBA" id="ARBA00009156"/>
    </source>
</evidence>
<dbReference type="EC" id="2.7.1.16" evidence="5"/>
<dbReference type="InterPro" id="IPR018485">
    <property type="entry name" value="FGGY_C"/>
</dbReference>
<evidence type="ECO:0000256" key="3">
    <source>
        <dbReference type="ARBA" id="ARBA00022777"/>
    </source>
</evidence>
<dbReference type="Gene3D" id="3.30.420.40">
    <property type="match status" value="1"/>
</dbReference>
<evidence type="ECO:0000256" key="2">
    <source>
        <dbReference type="ARBA" id="ARBA00022679"/>
    </source>
</evidence>
<sequence>MAILESGCVMCPPEGDAGTGMVATNAVTPRSGNISAGTSAFAMIVLEQSLKNVYPEVDIVATPSSSEVAMIHTNNCTSEINAWMNLFEQVLETMGVRFSSDDLYGQILKESEKSDDDLGGLLSYGYVSGENITKVEEGYPLFVREPNHHFYTCKFHENTIV</sequence>
<keyword evidence="3 5" id="KW-0418">Kinase</keyword>
<gene>
    <name evidence="5" type="ORF">NCTC12195_04798</name>
</gene>
<dbReference type="EMBL" id="UHDK01000001">
    <property type="protein sequence ID" value="SUM35268.1"/>
    <property type="molecule type" value="Genomic_DNA"/>
</dbReference>
<dbReference type="InterPro" id="IPR050406">
    <property type="entry name" value="FGGY_Carb_Kinase"/>
</dbReference>
<dbReference type="GO" id="GO:0008741">
    <property type="term" value="F:ribulokinase activity"/>
    <property type="evidence" value="ECO:0007669"/>
    <property type="project" value="UniProtKB-EC"/>
</dbReference>
<dbReference type="AlphaFoldDB" id="A0A380FMA9"/>
<name>A0A380FMA9_STAGA</name>
<dbReference type="PANTHER" id="PTHR43095">
    <property type="entry name" value="SUGAR KINASE"/>
    <property type="match status" value="1"/>
</dbReference>
<dbReference type="PANTHER" id="PTHR43095:SF5">
    <property type="entry name" value="XYLULOSE KINASE"/>
    <property type="match status" value="1"/>
</dbReference>
<evidence type="ECO:0000259" key="4">
    <source>
        <dbReference type="Pfam" id="PF02782"/>
    </source>
</evidence>
<feature type="domain" description="Carbohydrate kinase FGGY C-terminal" evidence="4">
    <location>
        <begin position="33"/>
        <end position="149"/>
    </location>
</feature>
<protein>
    <submittedName>
        <fullName evidence="5">Ribulokinase</fullName>
        <ecNumber evidence="5">2.7.1.16</ecNumber>
    </submittedName>
</protein>
<organism evidence="5 6">
    <name type="scientific">Staphylococcus gallinarum</name>
    <dbReference type="NCBI Taxonomy" id="1293"/>
    <lineage>
        <taxon>Bacteria</taxon>
        <taxon>Bacillati</taxon>
        <taxon>Bacillota</taxon>
        <taxon>Bacilli</taxon>
        <taxon>Bacillales</taxon>
        <taxon>Staphylococcaceae</taxon>
        <taxon>Staphylococcus</taxon>
    </lineage>
</organism>
<proteinExistence type="inferred from homology"/>
<keyword evidence="2 5" id="KW-0808">Transferase</keyword>
<reference evidence="5 6" key="1">
    <citation type="submission" date="2018-06" db="EMBL/GenBank/DDBJ databases">
        <authorList>
            <consortium name="Pathogen Informatics"/>
            <person name="Doyle S."/>
        </authorList>
    </citation>
    <scope>NUCLEOTIDE SEQUENCE [LARGE SCALE GENOMIC DNA]</scope>
    <source>
        <strain evidence="5 6">NCTC12195</strain>
    </source>
</reference>
<dbReference type="Pfam" id="PF02782">
    <property type="entry name" value="FGGY_C"/>
    <property type="match status" value="1"/>
</dbReference>
<evidence type="ECO:0000313" key="5">
    <source>
        <dbReference type="EMBL" id="SUM35268.1"/>
    </source>
</evidence>
<accession>A0A380FMA9</accession>
<comment type="similarity">
    <text evidence="1">Belongs to the FGGY kinase family.</text>
</comment>